<dbReference type="EMBL" id="JAAIUW010000013">
    <property type="protein sequence ID" value="KAF7804103.1"/>
    <property type="molecule type" value="Genomic_DNA"/>
</dbReference>
<name>A0A834SKF5_9FABA</name>
<keyword evidence="2" id="KW-1185">Reference proteome</keyword>
<dbReference type="AlphaFoldDB" id="A0A834SKF5"/>
<accession>A0A834SKF5</accession>
<proteinExistence type="predicted"/>
<sequence length="33" mass="3461">MARKEGSFSMNGVQVSEVSWEAACGGSASIQQQ</sequence>
<organism evidence="1 2">
    <name type="scientific">Senna tora</name>
    <dbReference type="NCBI Taxonomy" id="362788"/>
    <lineage>
        <taxon>Eukaryota</taxon>
        <taxon>Viridiplantae</taxon>
        <taxon>Streptophyta</taxon>
        <taxon>Embryophyta</taxon>
        <taxon>Tracheophyta</taxon>
        <taxon>Spermatophyta</taxon>
        <taxon>Magnoliopsida</taxon>
        <taxon>eudicotyledons</taxon>
        <taxon>Gunneridae</taxon>
        <taxon>Pentapetalae</taxon>
        <taxon>rosids</taxon>
        <taxon>fabids</taxon>
        <taxon>Fabales</taxon>
        <taxon>Fabaceae</taxon>
        <taxon>Caesalpinioideae</taxon>
        <taxon>Cassia clade</taxon>
        <taxon>Senna</taxon>
    </lineage>
</organism>
<protein>
    <submittedName>
        <fullName evidence="1">Uncharacterized protein</fullName>
    </submittedName>
</protein>
<reference evidence="1" key="1">
    <citation type="submission" date="2020-09" db="EMBL/GenBank/DDBJ databases">
        <title>Genome-Enabled Discovery of Anthraquinone Biosynthesis in Senna tora.</title>
        <authorList>
            <person name="Kang S.-H."/>
            <person name="Pandey R.P."/>
            <person name="Lee C.-M."/>
            <person name="Sim J.-S."/>
            <person name="Jeong J.-T."/>
            <person name="Choi B.-S."/>
            <person name="Jung M."/>
            <person name="Ginzburg D."/>
            <person name="Zhao K."/>
            <person name="Won S.Y."/>
            <person name="Oh T.-J."/>
            <person name="Yu Y."/>
            <person name="Kim N.-H."/>
            <person name="Lee O.R."/>
            <person name="Lee T.-H."/>
            <person name="Bashyal P."/>
            <person name="Kim T.-S."/>
            <person name="Lee W.-H."/>
            <person name="Kawkins C."/>
            <person name="Kim C.-K."/>
            <person name="Kim J.S."/>
            <person name="Ahn B.O."/>
            <person name="Rhee S.Y."/>
            <person name="Sohng J.K."/>
        </authorList>
    </citation>
    <scope>NUCLEOTIDE SEQUENCE</scope>
    <source>
        <tissue evidence="1">Leaf</tissue>
    </source>
</reference>
<dbReference type="Proteomes" id="UP000634136">
    <property type="component" value="Unassembled WGS sequence"/>
</dbReference>
<comment type="caution">
    <text evidence="1">The sequence shown here is derived from an EMBL/GenBank/DDBJ whole genome shotgun (WGS) entry which is preliminary data.</text>
</comment>
<gene>
    <name evidence="1" type="ORF">G2W53_043214</name>
</gene>
<evidence type="ECO:0000313" key="2">
    <source>
        <dbReference type="Proteomes" id="UP000634136"/>
    </source>
</evidence>
<evidence type="ECO:0000313" key="1">
    <source>
        <dbReference type="EMBL" id="KAF7804103.1"/>
    </source>
</evidence>